<dbReference type="Proteomes" id="UP001370490">
    <property type="component" value="Unassembled WGS sequence"/>
</dbReference>
<keyword evidence="10 19" id="KW-0560">Oxidoreductase</keyword>
<dbReference type="InterPro" id="IPR019793">
    <property type="entry name" value="Peroxidases_heam-ligand_BS"/>
</dbReference>
<feature type="binding site" description="axial binding residue" evidence="16">
    <location>
        <position position="190"/>
    </location>
    <ligand>
        <name>heme b</name>
        <dbReference type="ChEBI" id="CHEBI:60344"/>
    </ligand>
    <ligandPart>
        <name>Fe</name>
        <dbReference type="ChEBI" id="CHEBI:18248"/>
    </ligandPart>
</feature>
<keyword evidence="7 16" id="KW-0479">Metal-binding</keyword>
<keyword evidence="5 19" id="KW-0575">Peroxidase</keyword>
<dbReference type="FunFam" id="1.10.420.10:FF:000010">
    <property type="entry name" value="Peroxidase"/>
    <property type="match status" value="1"/>
</dbReference>
<evidence type="ECO:0000256" key="3">
    <source>
        <dbReference type="ARBA" id="ARBA00012313"/>
    </source>
</evidence>
<feature type="binding site" evidence="15">
    <location>
        <position position="160"/>
    </location>
    <ligand>
        <name>substrate</name>
    </ligand>
</feature>
<dbReference type="PRINTS" id="PR00458">
    <property type="entry name" value="PEROXIDASE"/>
</dbReference>
<feature type="signal peptide" evidence="19">
    <location>
        <begin position="1"/>
        <end position="26"/>
    </location>
</feature>
<evidence type="ECO:0000256" key="14">
    <source>
        <dbReference type="PIRSR" id="PIRSR600823-1"/>
    </source>
</evidence>
<comment type="catalytic activity">
    <reaction evidence="1 19">
        <text>2 a phenolic donor + H2O2 = 2 a phenolic radical donor + 2 H2O</text>
        <dbReference type="Rhea" id="RHEA:56136"/>
        <dbReference type="ChEBI" id="CHEBI:15377"/>
        <dbReference type="ChEBI" id="CHEBI:16240"/>
        <dbReference type="ChEBI" id="CHEBI:139520"/>
        <dbReference type="ChEBI" id="CHEBI:139521"/>
        <dbReference type="EC" id="1.11.1.7"/>
    </reaction>
</comment>
<dbReference type="SUPFAM" id="SSF48113">
    <property type="entry name" value="Heme-dependent peroxidases"/>
    <property type="match status" value="1"/>
</dbReference>
<comment type="cofactor">
    <cofactor evidence="16 19">
        <name>Ca(2+)</name>
        <dbReference type="ChEBI" id="CHEBI:29108"/>
    </cofactor>
    <text evidence="16 19">Binds 2 calcium ions per subunit.</text>
</comment>
<comment type="function">
    <text evidence="19">Removal of H(2)O(2), oxidation of toxic reductants, biosynthesis and degradation of lignin, suberization, auxin catabolism, response to environmental stresses such as wounding, pathogen attack and oxidative stress.</text>
</comment>
<evidence type="ECO:0000256" key="16">
    <source>
        <dbReference type="PIRSR" id="PIRSR600823-3"/>
    </source>
</evidence>
<feature type="binding site" evidence="16">
    <location>
        <position position="77"/>
    </location>
    <ligand>
        <name>Ca(2+)</name>
        <dbReference type="ChEBI" id="CHEBI:29108"/>
        <label>1</label>
    </ligand>
</feature>
<dbReference type="PRINTS" id="PR00461">
    <property type="entry name" value="PLPEROXIDASE"/>
</dbReference>
<dbReference type="InterPro" id="IPR033905">
    <property type="entry name" value="Secretory_peroxidase"/>
</dbReference>
<feature type="chain" id="PRO_5042672436" description="Peroxidase" evidence="19">
    <location>
        <begin position="27"/>
        <end position="327"/>
    </location>
</feature>
<keyword evidence="12 18" id="KW-1015">Disulfide bond</keyword>
<comment type="similarity">
    <text evidence="2">Belongs to the peroxidase family. Ascorbate peroxidase subfamily.</text>
</comment>
<evidence type="ECO:0000256" key="5">
    <source>
        <dbReference type="ARBA" id="ARBA00022559"/>
    </source>
</evidence>
<evidence type="ECO:0000256" key="10">
    <source>
        <dbReference type="ARBA" id="ARBA00023002"/>
    </source>
</evidence>
<feature type="binding site" evidence="16">
    <location>
        <position position="75"/>
    </location>
    <ligand>
        <name>Ca(2+)</name>
        <dbReference type="ChEBI" id="CHEBI:29108"/>
        <label>1</label>
    </ligand>
</feature>
<sequence>MALVVRVCVVLVVTMTVLLVASQAQAQLTVGFYSETCPDAESIISRTVRDAALSSNSNVPAILLRLHFHDCFGCDGSILIDGGRNVERRAVGHQGVGGFDVIERAKFQLEKFCPGIVSCADIVALAARDSIVLTNGPFYEVPTGRRDGRASNVSMADDMPSVTDSIQQLKAKFLSKGLSEKDLVLLSAAHTIGTTACFFMSHRLYNFLPGAQADPSINPEFLSELQFRCPKNGNVNVRLAIDEGSELTFDDQILRNIRNGFAVLESDARLYDDEDTRSIINSYFGFLAPIFGPSFEDDFVESIIKMGQIGVKTVSQGEIRRVCRAFN</sequence>
<comment type="caution">
    <text evidence="21">The sequence shown here is derived from an EMBL/GenBank/DDBJ whole genome shotgun (WGS) entry which is preliminary data.</text>
</comment>
<evidence type="ECO:0000313" key="21">
    <source>
        <dbReference type="EMBL" id="KAK6916038.1"/>
    </source>
</evidence>
<evidence type="ECO:0000259" key="20">
    <source>
        <dbReference type="PROSITE" id="PS50873"/>
    </source>
</evidence>
<dbReference type="GO" id="GO:0020037">
    <property type="term" value="F:heme binding"/>
    <property type="evidence" value="ECO:0007669"/>
    <property type="project" value="UniProtKB-UniRule"/>
</dbReference>
<dbReference type="AlphaFoldDB" id="A0AAN8Z0B4"/>
<evidence type="ECO:0000256" key="19">
    <source>
        <dbReference type="RuleBase" id="RU362060"/>
    </source>
</evidence>
<feature type="binding site" evidence="16">
    <location>
        <position position="242"/>
    </location>
    <ligand>
        <name>Ca(2+)</name>
        <dbReference type="ChEBI" id="CHEBI:29108"/>
        <label>2</label>
    </ligand>
</feature>
<dbReference type="CDD" id="cd00693">
    <property type="entry name" value="secretory_peroxidase"/>
    <property type="match status" value="1"/>
</dbReference>
<keyword evidence="22" id="KW-1185">Reference proteome</keyword>
<feature type="binding site" evidence="16">
    <location>
        <position position="70"/>
    </location>
    <ligand>
        <name>Ca(2+)</name>
        <dbReference type="ChEBI" id="CHEBI:29108"/>
        <label>1</label>
    </ligand>
</feature>
<feature type="domain" description="Plant heme peroxidase family profile" evidence="20">
    <location>
        <begin position="27"/>
        <end position="327"/>
    </location>
</feature>
<dbReference type="InterPro" id="IPR000823">
    <property type="entry name" value="Peroxidase_pln"/>
</dbReference>
<keyword evidence="8 19" id="KW-0732">Signal</keyword>
<feature type="site" description="Transition state stabilizer" evidence="17">
    <location>
        <position position="65"/>
    </location>
</feature>
<dbReference type="InterPro" id="IPR002016">
    <property type="entry name" value="Haem_peroxidase"/>
</dbReference>
<evidence type="ECO:0000256" key="4">
    <source>
        <dbReference type="ARBA" id="ARBA00022525"/>
    </source>
</evidence>
<evidence type="ECO:0000256" key="6">
    <source>
        <dbReference type="ARBA" id="ARBA00022617"/>
    </source>
</evidence>
<comment type="cofactor">
    <cofactor evidence="16 19">
        <name>heme b</name>
        <dbReference type="ChEBI" id="CHEBI:60344"/>
    </cofactor>
    <text evidence="16 19">Binds 1 heme b (iron(II)-protoporphyrin IX) group per subunit.</text>
</comment>
<evidence type="ECO:0000256" key="11">
    <source>
        <dbReference type="ARBA" id="ARBA00023004"/>
    </source>
</evidence>
<feature type="disulfide bond" evidence="18">
    <location>
        <begin position="71"/>
        <end position="74"/>
    </location>
</feature>
<evidence type="ECO:0000256" key="1">
    <source>
        <dbReference type="ARBA" id="ARBA00000189"/>
    </source>
</evidence>
<keyword evidence="9 16" id="KW-0106">Calcium</keyword>
<evidence type="ECO:0000256" key="8">
    <source>
        <dbReference type="ARBA" id="ARBA00022729"/>
    </source>
</evidence>
<evidence type="ECO:0000256" key="15">
    <source>
        <dbReference type="PIRSR" id="PIRSR600823-2"/>
    </source>
</evidence>
<evidence type="ECO:0000256" key="9">
    <source>
        <dbReference type="ARBA" id="ARBA00022837"/>
    </source>
</evidence>
<evidence type="ECO:0000256" key="13">
    <source>
        <dbReference type="ARBA" id="ARBA00023324"/>
    </source>
</evidence>
<comment type="similarity">
    <text evidence="19">Belongs to the peroxidase family. Classical plant (class III) peroxidase subfamily.</text>
</comment>
<feature type="binding site" evidence="16">
    <location>
        <position position="73"/>
    </location>
    <ligand>
        <name>Ca(2+)</name>
        <dbReference type="ChEBI" id="CHEBI:29108"/>
        <label>1</label>
    </ligand>
</feature>
<comment type="subcellular location">
    <subcellularLocation>
        <location evidence="19">Secreted</location>
    </subcellularLocation>
</comment>
<dbReference type="PROSITE" id="PS00435">
    <property type="entry name" value="PEROXIDASE_1"/>
    <property type="match status" value="1"/>
</dbReference>
<feature type="disulfide bond" evidence="18">
    <location>
        <begin position="37"/>
        <end position="113"/>
    </location>
</feature>
<dbReference type="Gene3D" id="1.10.420.10">
    <property type="entry name" value="Peroxidase, domain 2"/>
    <property type="match status" value="1"/>
</dbReference>
<dbReference type="GO" id="GO:0046872">
    <property type="term" value="F:metal ion binding"/>
    <property type="evidence" value="ECO:0007669"/>
    <property type="project" value="UniProtKB-UniRule"/>
</dbReference>
<keyword evidence="13 19" id="KW-0376">Hydrogen peroxide</keyword>
<evidence type="ECO:0000256" key="7">
    <source>
        <dbReference type="ARBA" id="ARBA00022723"/>
    </source>
</evidence>
<organism evidence="21 22">
    <name type="scientific">Dillenia turbinata</name>
    <dbReference type="NCBI Taxonomy" id="194707"/>
    <lineage>
        <taxon>Eukaryota</taxon>
        <taxon>Viridiplantae</taxon>
        <taxon>Streptophyta</taxon>
        <taxon>Embryophyta</taxon>
        <taxon>Tracheophyta</taxon>
        <taxon>Spermatophyta</taxon>
        <taxon>Magnoliopsida</taxon>
        <taxon>eudicotyledons</taxon>
        <taxon>Gunneridae</taxon>
        <taxon>Pentapetalae</taxon>
        <taxon>Dilleniales</taxon>
        <taxon>Dilleniaceae</taxon>
        <taxon>Dillenia</taxon>
    </lineage>
</organism>
<dbReference type="GO" id="GO:0005576">
    <property type="term" value="C:extracellular region"/>
    <property type="evidence" value="ECO:0007669"/>
    <property type="project" value="UniProtKB-SubCell"/>
</dbReference>
<feature type="active site" description="Proton acceptor" evidence="14">
    <location>
        <position position="69"/>
    </location>
</feature>
<dbReference type="GO" id="GO:0140825">
    <property type="term" value="F:lactoperoxidase activity"/>
    <property type="evidence" value="ECO:0007669"/>
    <property type="project" value="UniProtKB-EC"/>
</dbReference>
<dbReference type="PANTHER" id="PTHR31235">
    <property type="entry name" value="PEROXIDASE 25-RELATED"/>
    <property type="match status" value="1"/>
</dbReference>
<evidence type="ECO:0000256" key="12">
    <source>
        <dbReference type="ARBA" id="ARBA00023157"/>
    </source>
</evidence>
<reference evidence="21 22" key="1">
    <citation type="submission" date="2023-12" db="EMBL/GenBank/DDBJ databases">
        <title>A high-quality genome assembly for Dillenia turbinata (Dilleniales).</title>
        <authorList>
            <person name="Chanderbali A."/>
        </authorList>
    </citation>
    <scope>NUCLEOTIDE SEQUENCE [LARGE SCALE GENOMIC DNA]</scope>
    <source>
        <strain evidence="21">LSX21</strain>
        <tissue evidence="21">Leaf</tissue>
    </source>
</reference>
<evidence type="ECO:0000313" key="22">
    <source>
        <dbReference type="Proteomes" id="UP001370490"/>
    </source>
</evidence>
<feature type="binding site" evidence="16">
    <location>
        <position position="191"/>
    </location>
    <ligand>
        <name>Ca(2+)</name>
        <dbReference type="ChEBI" id="CHEBI:29108"/>
        <label>2</label>
    </ligand>
</feature>
<keyword evidence="6 19" id="KW-0349">Heme</keyword>
<dbReference type="InterPro" id="IPR010255">
    <property type="entry name" value="Haem_peroxidase_sf"/>
</dbReference>
<dbReference type="Pfam" id="PF00141">
    <property type="entry name" value="peroxidase"/>
    <property type="match status" value="1"/>
</dbReference>
<name>A0AAN8Z0B4_9MAGN</name>
<proteinExistence type="inferred from homology"/>
<accession>A0AAN8Z0B4</accession>
<feature type="binding site" evidence="16">
    <location>
        <position position="250"/>
    </location>
    <ligand>
        <name>Ca(2+)</name>
        <dbReference type="ChEBI" id="CHEBI:29108"/>
        <label>2</label>
    </ligand>
</feature>
<feature type="binding site" evidence="16">
    <location>
        <position position="87"/>
    </location>
    <ligand>
        <name>Ca(2+)</name>
        <dbReference type="ChEBI" id="CHEBI:29108"/>
        <label>1</label>
    </ligand>
</feature>
<evidence type="ECO:0000256" key="18">
    <source>
        <dbReference type="PIRSR" id="PIRSR600823-5"/>
    </source>
</evidence>
<protein>
    <recommendedName>
        <fullName evidence="3 19">Peroxidase</fullName>
        <ecNumber evidence="3 19">1.11.1.7</ecNumber>
    </recommendedName>
</protein>
<dbReference type="PROSITE" id="PS50873">
    <property type="entry name" value="PEROXIDASE_4"/>
    <property type="match status" value="1"/>
</dbReference>
<dbReference type="EMBL" id="JBAMMX010000024">
    <property type="protein sequence ID" value="KAK6916038.1"/>
    <property type="molecule type" value="Genomic_DNA"/>
</dbReference>
<keyword evidence="4 19" id="KW-0964">Secreted</keyword>
<evidence type="ECO:0000256" key="2">
    <source>
        <dbReference type="ARBA" id="ARBA00006873"/>
    </source>
</evidence>
<keyword evidence="11 16" id="KW-0408">Iron</keyword>
<gene>
    <name evidence="21" type="ORF">RJ641_018899</name>
</gene>
<feature type="disulfide bond" evidence="18">
    <location>
        <begin position="119"/>
        <end position="323"/>
    </location>
</feature>
<dbReference type="EC" id="1.11.1.7" evidence="3 19"/>
<dbReference type="GO" id="GO:0006979">
    <property type="term" value="P:response to oxidative stress"/>
    <property type="evidence" value="ECO:0007669"/>
    <property type="project" value="UniProtKB-UniRule"/>
</dbReference>
<feature type="disulfide bond" evidence="18">
    <location>
        <begin position="197"/>
        <end position="229"/>
    </location>
</feature>
<evidence type="ECO:0000256" key="17">
    <source>
        <dbReference type="PIRSR" id="PIRSR600823-4"/>
    </source>
</evidence>
<dbReference type="Gene3D" id="1.10.520.10">
    <property type="match status" value="1"/>
</dbReference>
<dbReference type="GO" id="GO:0042744">
    <property type="term" value="P:hydrogen peroxide catabolic process"/>
    <property type="evidence" value="ECO:0007669"/>
    <property type="project" value="UniProtKB-KW"/>
</dbReference>